<keyword evidence="4 7" id="KW-0472">Membrane</keyword>
<evidence type="ECO:0000256" key="3">
    <source>
        <dbReference type="ARBA" id="ARBA00022989"/>
    </source>
</evidence>
<feature type="transmembrane region" description="Helical" evidence="7">
    <location>
        <begin position="432"/>
        <end position="454"/>
    </location>
</feature>
<feature type="domain" description="NADH:quinone oxidoreductase/Mrp antiporter transmembrane" evidence="8">
    <location>
        <begin position="139"/>
        <end position="420"/>
    </location>
</feature>
<dbReference type="RefSeq" id="WP_386824767.1">
    <property type="nucleotide sequence ID" value="NZ_JBHTIF010000002.1"/>
</dbReference>
<feature type="transmembrane region" description="Helical" evidence="7">
    <location>
        <begin position="350"/>
        <end position="369"/>
    </location>
</feature>
<evidence type="ECO:0000256" key="4">
    <source>
        <dbReference type="ARBA" id="ARBA00023136"/>
    </source>
</evidence>
<feature type="transmembrane region" description="Helical" evidence="7">
    <location>
        <begin position="122"/>
        <end position="139"/>
    </location>
</feature>
<feature type="transmembrane region" description="Helical" evidence="7">
    <location>
        <begin position="90"/>
        <end position="110"/>
    </location>
</feature>
<dbReference type="PANTHER" id="PTHR42829:SF2">
    <property type="entry name" value="NADH-UBIQUINONE OXIDOREDUCTASE CHAIN 5"/>
    <property type="match status" value="1"/>
</dbReference>
<dbReference type="PANTHER" id="PTHR42829">
    <property type="entry name" value="NADH-UBIQUINONE OXIDOREDUCTASE CHAIN 5"/>
    <property type="match status" value="1"/>
</dbReference>
<evidence type="ECO:0000256" key="5">
    <source>
        <dbReference type="RuleBase" id="RU000320"/>
    </source>
</evidence>
<comment type="subcellular location">
    <subcellularLocation>
        <location evidence="1">Endomembrane system</location>
        <topology evidence="1">Multi-pass membrane protein</topology>
    </subcellularLocation>
    <subcellularLocation>
        <location evidence="5">Membrane</location>
        <topology evidence="5">Multi-pass membrane protein</topology>
    </subcellularLocation>
</comment>
<dbReference type="Gene3D" id="1.20.5.2700">
    <property type="match status" value="1"/>
</dbReference>
<accession>A0ABW2YDE0</accession>
<gene>
    <name evidence="10" type="primary">nuoL</name>
    <name evidence="10" type="ORF">ACFQ0E_12805</name>
</gene>
<feature type="transmembrane region" description="Helical" evidence="7">
    <location>
        <begin position="145"/>
        <end position="164"/>
    </location>
</feature>
<comment type="caution">
    <text evidence="10">The sequence shown here is derived from an EMBL/GenBank/DDBJ whole genome shotgun (WGS) entry which is preliminary data.</text>
</comment>
<dbReference type="InterPro" id="IPR001516">
    <property type="entry name" value="Proton_antipo_N"/>
</dbReference>
<dbReference type="PRINTS" id="PR01434">
    <property type="entry name" value="NADHDHGNASE5"/>
</dbReference>
<feature type="transmembrane region" description="Helical" evidence="7">
    <location>
        <begin position="389"/>
        <end position="412"/>
    </location>
</feature>
<dbReference type="InterPro" id="IPR001750">
    <property type="entry name" value="ND/Mrp_TM"/>
</dbReference>
<evidence type="ECO:0000313" key="10">
    <source>
        <dbReference type="EMBL" id="MFD0726474.1"/>
    </source>
</evidence>
<evidence type="ECO:0000259" key="9">
    <source>
        <dbReference type="Pfam" id="PF00662"/>
    </source>
</evidence>
<feature type="transmembrane region" description="Helical" evidence="7">
    <location>
        <begin position="322"/>
        <end position="344"/>
    </location>
</feature>
<evidence type="ECO:0000256" key="2">
    <source>
        <dbReference type="ARBA" id="ARBA00022692"/>
    </source>
</evidence>
<protein>
    <submittedName>
        <fullName evidence="10">NADH-quinone oxidoreductase subunit L</fullName>
    </submittedName>
</protein>
<dbReference type="EMBL" id="JBHTIF010000002">
    <property type="protein sequence ID" value="MFD0726474.1"/>
    <property type="molecule type" value="Genomic_DNA"/>
</dbReference>
<dbReference type="InterPro" id="IPR018393">
    <property type="entry name" value="NADHpl_OxRdtase_5_subgr"/>
</dbReference>
<evidence type="ECO:0000256" key="1">
    <source>
        <dbReference type="ARBA" id="ARBA00004127"/>
    </source>
</evidence>
<dbReference type="PRINTS" id="PR01435">
    <property type="entry name" value="NPOXDRDTASE5"/>
</dbReference>
<feature type="transmembrane region" description="Helical" evidence="7">
    <location>
        <begin position="689"/>
        <end position="711"/>
    </location>
</feature>
<feature type="transmembrane region" description="Helical" evidence="7">
    <location>
        <begin position="264"/>
        <end position="282"/>
    </location>
</feature>
<feature type="transmembrane region" description="Helical" evidence="7">
    <location>
        <begin position="582"/>
        <end position="608"/>
    </location>
</feature>
<evidence type="ECO:0000256" key="6">
    <source>
        <dbReference type="SAM" id="MobiDB-lite"/>
    </source>
</evidence>
<dbReference type="NCBIfam" id="NF005141">
    <property type="entry name" value="PRK06590.1"/>
    <property type="match status" value="1"/>
</dbReference>
<feature type="transmembrane region" description="Helical" evidence="7">
    <location>
        <begin position="515"/>
        <end position="536"/>
    </location>
</feature>
<keyword evidence="2 5" id="KW-0812">Transmembrane</keyword>
<evidence type="ECO:0000313" key="11">
    <source>
        <dbReference type="Proteomes" id="UP001597110"/>
    </source>
</evidence>
<reference evidence="11" key="1">
    <citation type="journal article" date="2019" name="Int. J. Syst. Evol. Microbiol.">
        <title>The Global Catalogue of Microorganisms (GCM) 10K type strain sequencing project: providing services to taxonomists for standard genome sequencing and annotation.</title>
        <authorList>
            <consortium name="The Broad Institute Genomics Platform"/>
            <consortium name="The Broad Institute Genome Sequencing Center for Infectious Disease"/>
            <person name="Wu L."/>
            <person name="Ma J."/>
        </authorList>
    </citation>
    <scope>NUCLEOTIDE SEQUENCE [LARGE SCALE GENOMIC DNA]</scope>
    <source>
        <strain evidence="11">CCUG 55585</strain>
    </source>
</reference>
<feature type="region of interest" description="Disordered" evidence="6">
    <location>
        <begin position="469"/>
        <end position="509"/>
    </location>
</feature>
<dbReference type="NCBIfam" id="TIGR01974">
    <property type="entry name" value="NDH_I_L"/>
    <property type="match status" value="1"/>
</dbReference>
<organism evidence="10 11">
    <name type="scientific">Lysobacter brunescens</name>
    <dbReference type="NCBI Taxonomy" id="262323"/>
    <lineage>
        <taxon>Bacteria</taxon>
        <taxon>Pseudomonadati</taxon>
        <taxon>Pseudomonadota</taxon>
        <taxon>Gammaproteobacteria</taxon>
        <taxon>Lysobacterales</taxon>
        <taxon>Lysobacteraceae</taxon>
        <taxon>Lysobacter</taxon>
    </lineage>
</organism>
<evidence type="ECO:0000259" key="8">
    <source>
        <dbReference type="Pfam" id="PF00361"/>
    </source>
</evidence>
<feature type="transmembrane region" description="Helical" evidence="7">
    <location>
        <begin position="227"/>
        <end position="243"/>
    </location>
</feature>
<feature type="transmembrane region" description="Helical" evidence="7">
    <location>
        <begin position="294"/>
        <end position="315"/>
    </location>
</feature>
<dbReference type="Pfam" id="PF00361">
    <property type="entry name" value="Proton_antipo_M"/>
    <property type="match status" value="1"/>
</dbReference>
<feature type="domain" description="NADH-Ubiquinone oxidoreductase (complex I) chain 5 N-terminal" evidence="9">
    <location>
        <begin position="73"/>
        <end position="123"/>
    </location>
</feature>
<name>A0ABW2YDE0_9GAMM</name>
<feature type="compositionally biased region" description="Basic and acidic residues" evidence="6">
    <location>
        <begin position="469"/>
        <end position="503"/>
    </location>
</feature>
<feature type="transmembrane region" description="Helical" evidence="7">
    <location>
        <begin position="39"/>
        <end position="59"/>
    </location>
</feature>
<dbReference type="Pfam" id="PF00662">
    <property type="entry name" value="Proton_antipo_N"/>
    <property type="match status" value="1"/>
</dbReference>
<evidence type="ECO:0000256" key="7">
    <source>
        <dbReference type="SAM" id="Phobius"/>
    </source>
</evidence>
<feature type="transmembrane region" description="Helical" evidence="7">
    <location>
        <begin position="185"/>
        <end position="207"/>
    </location>
</feature>
<dbReference type="InterPro" id="IPR003945">
    <property type="entry name" value="NU5C-like"/>
</dbReference>
<keyword evidence="11" id="KW-1185">Reference proteome</keyword>
<proteinExistence type="predicted"/>
<feature type="transmembrane region" description="Helical" evidence="7">
    <location>
        <begin position="6"/>
        <end position="27"/>
    </location>
</feature>
<dbReference type="Proteomes" id="UP001597110">
    <property type="component" value="Unassembled WGS sequence"/>
</dbReference>
<sequence>MEVALSKSVLVAVVLAPLFGAILAGLFGRRIGRAGAHTATILGVAISCALSVYTLWQLVGQGAAPFNENLYTFFQVGGYEAHVGFMVDKLTAMMMVVVTFVSLLVHIYTIGYMHEDPGYQRFFSYISLFTFSMLMLVMSNNFLQLFFGWEAVGLVSYLLIGFWFKRPSAIFANLKAFLVNRVGDFGFLLGIAGVLMYFDTLDYATVFANASSTLPGVGIEIFAGREWDVATVICICLFIGAMGKSAQVPLHVWLPDSMEGPTPISALIHAATMVTAGIFMVARMSPLFELSETALQFVLFIGATTAFFTGLIGIVQNDIKRVVAYSTLSQLGYMTVALGVSAYSAAVYHLMTHAFFKALLFLAAGSVIIGMHHEQDMRKMGGLRKYMPITFWTSLIGTLALVGTPFLSGFYSKDTIIEAAKFNAEGGGWVATYGYWAVLLGAFVTSFYSFRLLYLTFFGEERFRHADAHGHDAHGHDAHDDHAHHDAHGHDVHDDHAHDDHGHGHGPHVPHESPWVVTLPLILLAIPSIFVGLFTVGPMLFGTDMSGHHAQLPFFLGAIEVSAANDVMATIKAELWHGWVKFALHGFMAPAFWLAFGGFALATLMYLFKPELPAKFAAFPPFKLAARILNNKYGMDDLWIGGFAGGGVLAGKVARKHDEVVIDGVIVNGSARIVDLFAGLLRKTQSGYLYHYAFAMILGLIAFLAVLIKFWR</sequence>
<keyword evidence="3 7" id="KW-1133">Transmembrane helix</keyword>